<reference evidence="1 2" key="1">
    <citation type="submission" date="2020-11" db="EMBL/GenBank/DDBJ databases">
        <title>Vibrio nitrifigilis sp. nov., a marine nitrogen-fixing bacterium isolated from the lagoon sediment of an islet inside an atoll.</title>
        <authorList>
            <person name="Wang L.-T."/>
            <person name="Shieh W.Y."/>
        </authorList>
    </citation>
    <scope>NUCLEOTIDE SEQUENCE [LARGE SCALE GENOMIC DNA]</scope>
    <source>
        <strain evidence="1 2">NFV-1</strain>
    </source>
</reference>
<sequence length="383" mass="43614">MAEKAEGVIDKVKKVIKTVKKHIPAIRLGLQAADKVVPWPWLKTGLNILDKGLAFIENFENTPLAKKISNAISKVINMAKDIKSKFFTDEELAEAKEREALFQEAETAVTGNSEAEKTLALGKMINAYGIINREVFDLLSEKSDLLGFEHYLRLRATQKLLLEVEATLVRSQSIESISEDDFFLIDIANELLKEEPELDSGTSARLDQLIYERKGKNLFPFVFEELILAWYKSLEELESEWKQEAHEVSKLKIEHKRLKNEQIISGLSEENTKRLNELEALLPMEMGRVDLLAKRKRETTSYVYAAEGLMQTIEKSETELENEGLSFLVEDSAEIGQLIINCMQHGTKWEALTEDEQDMILDYANIFEDACKERSQALLEVVA</sequence>
<protein>
    <submittedName>
        <fullName evidence="1">Uncharacterized protein</fullName>
    </submittedName>
</protein>
<gene>
    <name evidence="1" type="ORF">I1A42_16665</name>
</gene>
<evidence type="ECO:0000313" key="2">
    <source>
        <dbReference type="Proteomes" id="UP000597206"/>
    </source>
</evidence>
<dbReference type="Proteomes" id="UP000597206">
    <property type="component" value="Unassembled WGS sequence"/>
</dbReference>
<evidence type="ECO:0000313" key="1">
    <source>
        <dbReference type="EMBL" id="MBF9002101.1"/>
    </source>
</evidence>
<keyword evidence="2" id="KW-1185">Reference proteome</keyword>
<accession>A0ABS0GI32</accession>
<dbReference type="EMBL" id="JADPMR010000004">
    <property type="protein sequence ID" value="MBF9002101.1"/>
    <property type="molecule type" value="Genomic_DNA"/>
</dbReference>
<name>A0ABS0GI32_9VIBR</name>
<proteinExistence type="predicted"/>
<organism evidence="1 2">
    <name type="scientific">Vibrio nitrifigilis</name>
    <dbReference type="NCBI Taxonomy" id="2789781"/>
    <lineage>
        <taxon>Bacteria</taxon>
        <taxon>Pseudomonadati</taxon>
        <taxon>Pseudomonadota</taxon>
        <taxon>Gammaproteobacteria</taxon>
        <taxon>Vibrionales</taxon>
        <taxon>Vibrionaceae</taxon>
        <taxon>Vibrio</taxon>
    </lineage>
</organism>
<dbReference type="RefSeq" id="WP_196124120.1">
    <property type="nucleotide sequence ID" value="NZ_JADPMR010000004.1"/>
</dbReference>
<comment type="caution">
    <text evidence="1">The sequence shown here is derived from an EMBL/GenBank/DDBJ whole genome shotgun (WGS) entry which is preliminary data.</text>
</comment>